<dbReference type="Proteomes" id="UP000828390">
    <property type="component" value="Unassembled WGS sequence"/>
</dbReference>
<dbReference type="PRINTS" id="PR00205">
    <property type="entry name" value="CADHERIN"/>
</dbReference>
<comment type="caution">
    <text evidence="7">The sequence shown here is derived from an EMBL/GenBank/DDBJ whole genome shotgun (WGS) entry which is preliminary data.</text>
</comment>
<dbReference type="PROSITE" id="PS50268">
    <property type="entry name" value="CADHERIN_2"/>
    <property type="match status" value="1"/>
</dbReference>
<gene>
    <name evidence="7" type="ORF">DPMN_142227</name>
</gene>
<keyword evidence="4" id="KW-0472">Membrane</keyword>
<evidence type="ECO:0000256" key="5">
    <source>
        <dbReference type="PROSITE-ProRule" id="PRU00043"/>
    </source>
</evidence>
<keyword evidence="2" id="KW-0677">Repeat</keyword>
<name>A0A9D4GAW1_DREPO</name>
<feature type="domain" description="Cadherin" evidence="6">
    <location>
        <begin position="116"/>
        <end position="159"/>
    </location>
</feature>
<dbReference type="Gene3D" id="2.60.40.60">
    <property type="entry name" value="Cadherins"/>
    <property type="match status" value="1"/>
</dbReference>
<dbReference type="InterPro" id="IPR015919">
    <property type="entry name" value="Cadherin-like_sf"/>
</dbReference>
<dbReference type="AlphaFoldDB" id="A0A9D4GAW1"/>
<evidence type="ECO:0000256" key="2">
    <source>
        <dbReference type="ARBA" id="ARBA00022737"/>
    </source>
</evidence>
<dbReference type="InterPro" id="IPR002126">
    <property type="entry name" value="Cadherin-like_dom"/>
</dbReference>
<evidence type="ECO:0000259" key="6">
    <source>
        <dbReference type="PROSITE" id="PS50268"/>
    </source>
</evidence>
<reference evidence="7" key="1">
    <citation type="journal article" date="2019" name="bioRxiv">
        <title>The Genome of the Zebra Mussel, Dreissena polymorpha: A Resource for Invasive Species Research.</title>
        <authorList>
            <person name="McCartney M.A."/>
            <person name="Auch B."/>
            <person name="Kono T."/>
            <person name="Mallez S."/>
            <person name="Zhang Y."/>
            <person name="Obille A."/>
            <person name="Becker A."/>
            <person name="Abrahante J.E."/>
            <person name="Garbe J."/>
            <person name="Badalamenti J.P."/>
            <person name="Herman A."/>
            <person name="Mangelson H."/>
            <person name="Liachko I."/>
            <person name="Sullivan S."/>
            <person name="Sone E.D."/>
            <person name="Koren S."/>
            <person name="Silverstein K.A.T."/>
            <person name="Beckman K.B."/>
            <person name="Gohl D.M."/>
        </authorList>
    </citation>
    <scope>NUCLEOTIDE SEQUENCE</scope>
    <source>
        <strain evidence="7">Duluth1</strain>
        <tissue evidence="7">Whole animal</tissue>
    </source>
</reference>
<keyword evidence="3 5" id="KW-0106">Calcium</keyword>
<comment type="subcellular location">
    <subcellularLocation>
        <location evidence="1">Membrane</location>
    </subcellularLocation>
</comment>
<evidence type="ECO:0000256" key="4">
    <source>
        <dbReference type="ARBA" id="ARBA00023136"/>
    </source>
</evidence>
<dbReference type="PROSITE" id="PS00232">
    <property type="entry name" value="CADHERIN_1"/>
    <property type="match status" value="1"/>
</dbReference>
<keyword evidence="8" id="KW-1185">Reference proteome</keyword>
<dbReference type="SUPFAM" id="SSF49313">
    <property type="entry name" value="Cadherin-like"/>
    <property type="match status" value="1"/>
</dbReference>
<dbReference type="SMART" id="SM00112">
    <property type="entry name" value="CA"/>
    <property type="match status" value="1"/>
</dbReference>
<protein>
    <recommendedName>
        <fullName evidence="6">Cadherin domain-containing protein</fullName>
    </recommendedName>
</protein>
<evidence type="ECO:0000313" key="7">
    <source>
        <dbReference type="EMBL" id="KAH3813759.1"/>
    </source>
</evidence>
<evidence type="ECO:0000256" key="3">
    <source>
        <dbReference type="ARBA" id="ARBA00022837"/>
    </source>
</evidence>
<evidence type="ECO:0000256" key="1">
    <source>
        <dbReference type="ARBA" id="ARBA00004370"/>
    </source>
</evidence>
<evidence type="ECO:0000313" key="8">
    <source>
        <dbReference type="Proteomes" id="UP000828390"/>
    </source>
</evidence>
<dbReference type="GO" id="GO:0005886">
    <property type="term" value="C:plasma membrane"/>
    <property type="evidence" value="ECO:0007669"/>
    <property type="project" value="InterPro"/>
</dbReference>
<dbReference type="CDD" id="cd11304">
    <property type="entry name" value="Cadherin_repeat"/>
    <property type="match status" value="1"/>
</dbReference>
<dbReference type="EMBL" id="JAIWYP010000006">
    <property type="protein sequence ID" value="KAH3813759.1"/>
    <property type="molecule type" value="Genomic_DNA"/>
</dbReference>
<organism evidence="7 8">
    <name type="scientific">Dreissena polymorpha</name>
    <name type="common">Zebra mussel</name>
    <name type="synonym">Mytilus polymorpha</name>
    <dbReference type="NCBI Taxonomy" id="45954"/>
    <lineage>
        <taxon>Eukaryota</taxon>
        <taxon>Metazoa</taxon>
        <taxon>Spiralia</taxon>
        <taxon>Lophotrochozoa</taxon>
        <taxon>Mollusca</taxon>
        <taxon>Bivalvia</taxon>
        <taxon>Autobranchia</taxon>
        <taxon>Heteroconchia</taxon>
        <taxon>Euheterodonta</taxon>
        <taxon>Imparidentia</taxon>
        <taxon>Neoheterodontei</taxon>
        <taxon>Myida</taxon>
        <taxon>Dreissenoidea</taxon>
        <taxon>Dreissenidae</taxon>
        <taxon>Dreissena</taxon>
    </lineage>
</organism>
<sequence>MNANEVTCISETVSRMSKTSRISHPFFIRTPSPSPCLKPGNQESKLKWAKLSAPQIRTLAHQMQSVLSFCETQMFLYNSFEVSIISGGRNTDFSFFNFTRGQRSQAFLLYVRSQLIDFEPGENNYSLTLQSRDTHRPELTATAVVRVEVSDVNDNSPVFLNSS</sequence>
<accession>A0A9D4GAW1</accession>
<dbReference type="GO" id="GO:0005509">
    <property type="term" value="F:calcium ion binding"/>
    <property type="evidence" value="ECO:0007669"/>
    <property type="project" value="UniProtKB-UniRule"/>
</dbReference>
<dbReference type="GO" id="GO:0007156">
    <property type="term" value="P:homophilic cell adhesion via plasma membrane adhesion molecules"/>
    <property type="evidence" value="ECO:0007669"/>
    <property type="project" value="InterPro"/>
</dbReference>
<reference evidence="7" key="2">
    <citation type="submission" date="2020-11" db="EMBL/GenBank/DDBJ databases">
        <authorList>
            <person name="McCartney M.A."/>
            <person name="Auch B."/>
            <person name="Kono T."/>
            <person name="Mallez S."/>
            <person name="Becker A."/>
            <person name="Gohl D.M."/>
            <person name="Silverstein K.A.T."/>
            <person name="Koren S."/>
            <person name="Bechman K.B."/>
            <person name="Herman A."/>
            <person name="Abrahante J.E."/>
            <person name="Garbe J."/>
        </authorList>
    </citation>
    <scope>NUCLEOTIDE SEQUENCE</scope>
    <source>
        <strain evidence="7">Duluth1</strain>
        <tissue evidence="7">Whole animal</tissue>
    </source>
</reference>
<proteinExistence type="predicted"/>
<dbReference type="InterPro" id="IPR020894">
    <property type="entry name" value="Cadherin_CS"/>
</dbReference>